<dbReference type="InterPro" id="IPR002110">
    <property type="entry name" value="Ankyrin_rpt"/>
</dbReference>
<keyword evidence="5" id="KW-1185">Reference proteome</keyword>
<sequence>MGGWGEGRGGRFLTWPHSRSLHSSHHFAALYGHTAVLQLFESYDAEEGTDLIKMLSMNSNFKGLPEQNLGDALRRINPDIDTFVPSGYMLRPFVLNGLGIAILRGHAEAAEYLAQFHDESRIDELEFDEDGWLKAPDFTAITHPLHLACFMGMERVVKILLDKGADVSAICAPVQWSTPLMWAVARRENEEIIRLLLEKGADPKIRDRQNRSPLEWALQFGGTANACLMVEEGAPVDIWLWSGESCCALTLSMESDGHWDCTQAIFQKYPDLPEVFLKKCVHSIFQWATYTDGGVKTLRWCMKENIGIDPLYEAEVDGDPYSYSYKENDFGMSAVHYAAAMDALPIDVLASALEKRPQDINRASEKGKTPLSLAFGNGYYSRRRYDSEQVAFLLTKGADPKGCPTEKQRTVLAAVQASQPKTEIEEIIKSFRTPNEIESDESWARIKAEEAAFMSEAAQRGITPKQAEFLHKKRVPLTVVNGLRSFGWSVDDIIRRACKWRRGEGEARVEEELERLVEEEKNGLRQRVEWDVGKTAPVTSDLGS</sequence>
<dbReference type="GeneID" id="92087816"/>
<evidence type="ECO:0000256" key="1">
    <source>
        <dbReference type="ARBA" id="ARBA00022737"/>
    </source>
</evidence>
<proteinExistence type="predicted"/>
<evidence type="ECO:0000256" key="3">
    <source>
        <dbReference type="PROSITE-ProRule" id="PRU00023"/>
    </source>
</evidence>
<dbReference type="Gene3D" id="1.25.40.20">
    <property type="entry name" value="Ankyrin repeat-containing domain"/>
    <property type="match status" value="1"/>
</dbReference>
<dbReference type="EMBL" id="JAQQWL010000004">
    <property type="protein sequence ID" value="KAK8076072.1"/>
    <property type="molecule type" value="Genomic_DNA"/>
</dbReference>
<evidence type="ECO:0000256" key="2">
    <source>
        <dbReference type="ARBA" id="ARBA00023043"/>
    </source>
</evidence>
<protein>
    <recommendedName>
        <fullName evidence="6">Ankyrin</fullName>
    </recommendedName>
</protein>
<comment type="caution">
    <text evidence="4">The sequence shown here is derived from an EMBL/GenBank/DDBJ whole genome shotgun (WGS) entry which is preliminary data.</text>
</comment>
<dbReference type="PANTHER" id="PTHR24123:SF33">
    <property type="entry name" value="PROTEIN HOS4"/>
    <property type="match status" value="1"/>
</dbReference>
<evidence type="ECO:0000313" key="5">
    <source>
        <dbReference type="Proteomes" id="UP001480595"/>
    </source>
</evidence>
<keyword evidence="2 3" id="KW-0040">ANK repeat</keyword>
<dbReference type="SMART" id="SM00248">
    <property type="entry name" value="ANK"/>
    <property type="match status" value="5"/>
</dbReference>
<accession>A0ABR1VZ41</accession>
<dbReference type="SUPFAM" id="SSF48403">
    <property type="entry name" value="Ankyrin repeat"/>
    <property type="match status" value="1"/>
</dbReference>
<dbReference type="Pfam" id="PF12796">
    <property type="entry name" value="Ank_2"/>
    <property type="match status" value="1"/>
</dbReference>
<dbReference type="PANTHER" id="PTHR24123">
    <property type="entry name" value="ANKYRIN REPEAT-CONTAINING"/>
    <property type="match status" value="1"/>
</dbReference>
<dbReference type="PROSITE" id="PS50297">
    <property type="entry name" value="ANK_REP_REGION"/>
    <property type="match status" value="2"/>
</dbReference>
<dbReference type="Proteomes" id="UP001480595">
    <property type="component" value="Unassembled WGS sequence"/>
</dbReference>
<evidence type="ECO:0000313" key="4">
    <source>
        <dbReference type="EMBL" id="KAK8076072.1"/>
    </source>
</evidence>
<feature type="repeat" description="ANK" evidence="3">
    <location>
        <begin position="175"/>
        <end position="208"/>
    </location>
</feature>
<reference evidence="4 5" key="1">
    <citation type="submission" date="2023-01" db="EMBL/GenBank/DDBJ databases">
        <title>Analysis of 21 Apiospora genomes using comparative genomics revels a genus with tremendous synthesis potential of carbohydrate active enzymes and secondary metabolites.</title>
        <authorList>
            <person name="Sorensen T."/>
        </authorList>
    </citation>
    <scope>NUCLEOTIDE SEQUENCE [LARGE SCALE GENOMIC DNA]</scope>
    <source>
        <strain evidence="4 5">CBS 135458</strain>
    </source>
</reference>
<dbReference type="PROSITE" id="PS50088">
    <property type="entry name" value="ANK_REPEAT"/>
    <property type="match status" value="2"/>
</dbReference>
<feature type="repeat" description="ANK" evidence="3">
    <location>
        <begin position="144"/>
        <end position="172"/>
    </location>
</feature>
<dbReference type="InterPro" id="IPR051165">
    <property type="entry name" value="Multifunctional_ANK_Repeat"/>
</dbReference>
<keyword evidence="1" id="KW-0677">Repeat</keyword>
<dbReference type="RefSeq" id="XP_066719031.1">
    <property type="nucleotide sequence ID" value="XM_066854753.1"/>
</dbReference>
<dbReference type="InterPro" id="IPR036770">
    <property type="entry name" value="Ankyrin_rpt-contain_sf"/>
</dbReference>
<evidence type="ECO:0008006" key="6">
    <source>
        <dbReference type="Google" id="ProtNLM"/>
    </source>
</evidence>
<organism evidence="4 5">
    <name type="scientific">Apiospora phragmitis</name>
    <dbReference type="NCBI Taxonomy" id="2905665"/>
    <lineage>
        <taxon>Eukaryota</taxon>
        <taxon>Fungi</taxon>
        <taxon>Dikarya</taxon>
        <taxon>Ascomycota</taxon>
        <taxon>Pezizomycotina</taxon>
        <taxon>Sordariomycetes</taxon>
        <taxon>Xylariomycetidae</taxon>
        <taxon>Amphisphaeriales</taxon>
        <taxon>Apiosporaceae</taxon>
        <taxon>Apiospora</taxon>
    </lineage>
</organism>
<name>A0ABR1VZ41_9PEZI</name>
<gene>
    <name evidence="4" type="ORF">PG994_003344</name>
</gene>